<gene>
    <name evidence="5" type="ORF">J2736_001368</name>
</gene>
<dbReference type="GO" id="GO:0047663">
    <property type="term" value="F:aminoglycoside 6'-N-acetyltransferase activity"/>
    <property type="evidence" value="ECO:0007669"/>
    <property type="project" value="UniProtKB-EC"/>
</dbReference>
<dbReference type="PANTHER" id="PTHR43046">
    <property type="entry name" value="GDP-MANNOSE MANNOSYL HYDROLASE"/>
    <property type="match status" value="1"/>
</dbReference>
<name>A0ABU1NRT3_9BACL</name>
<dbReference type="EMBL" id="JAVDSB010000001">
    <property type="protein sequence ID" value="MDR6550185.1"/>
    <property type="molecule type" value="Genomic_DNA"/>
</dbReference>
<sequence length="137" mass="15557">MNKWIGSAGVCVNSERQLLMVLQGKPEEEKRWSVPSGGVELDETLEECCIREVYEETGYRCQIIQEIKRKSGTWGPISFDVTYFEIVIVGGQPSIHDPDGLIHEIAWKTSAQLEELPFSFPEDKAFLLSFMEQGSRT</sequence>
<comment type="similarity">
    <text evidence="3">Belongs to the Nudix hydrolase family.</text>
</comment>
<evidence type="ECO:0000313" key="6">
    <source>
        <dbReference type="Proteomes" id="UP001267290"/>
    </source>
</evidence>
<accession>A0ABU1NRT3</accession>
<evidence type="ECO:0000313" key="5">
    <source>
        <dbReference type="EMBL" id="MDR6550185.1"/>
    </source>
</evidence>
<dbReference type="InterPro" id="IPR000086">
    <property type="entry name" value="NUDIX_hydrolase_dom"/>
</dbReference>
<keyword evidence="5" id="KW-0012">Acyltransferase</keyword>
<dbReference type="PROSITE" id="PS51462">
    <property type="entry name" value="NUDIX"/>
    <property type="match status" value="1"/>
</dbReference>
<keyword evidence="5" id="KW-0808">Transferase</keyword>
<dbReference type="InterPro" id="IPR015797">
    <property type="entry name" value="NUDIX_hydrolase-like_dom_sf"/>
</dbReference>
<dbReference type="InterPro" id="IPR020084">
    <property type="entry name" value="NUDIX_hydrolase_CS"/>
</dbReference>
<organism evidence="5 6">
    <name type="scientific">Paenibacillus qinlingensis</name>
    <dbReference type="NCBI Taxonomy" id="1837343"/>
    <lineage>
        <taxon>Bacteria</taxon>
        <taxon>Bacillati</taxon>
        <taxon>Bacillota</taxon>
        <taxon>Bacilli</taxon>
        <taxon>Bacillales</taxon>
        <taxon>Paenibacillaceae</taxon>
        <taxon>Paenibacillus</taxon>
    </lineage>
</organism>
<dbReference type="PRINTS" id="PR00502">
    <property type="entry name" value="NUDIXFAMILY"/>
</dbReference>
<dbReference type="Pfam" id="PF00293">
    <property type="entry name" value="NUDIX"/>
    <property type="match status" value="1"/>
</dbReference>
<dbReference type="EC" id="2.3.1.82" evidence="5"/>
<dbReference type="Gene3D" id="3.90.79.10">
    <property type="entry name" value="Nucleoside Triphosphate Pyrophosphohydrolase"/>
    <property type="match status" value="1"/>
</dbReference>
<feature type="domain" description="Nudix hydrolase" evidence="4">
    <location>
        <begin position="3"/>
        <end position="130"/>
    </location>
</feature>
<dbReference type="PROSITE" id="PS00893">
    <property type="entry name" value="NUDIX_BOX"/>
    <property type="match status" value="1"/>
</dbReference>
<dbReference type="RefSeq" id="WP_310224634.1">
    <property type="nucleotide sequence ID" value="NZ_JAVDSB010000001.1"/>
</dbReference>
<dbReference type="PANTHER" id="PTHR43046:SF2">
    <property type="entry name" value="8-OXO-DGTP DIPHOSPHATASE-RELATED"/>
    <property type="match status" value="1"/>
</dbReference>
<comment type="caution">
    <text evidence="5">The sequence shown here is derived from an EMBL/GenBank/DDBJ whole genome shotgun (WGS) entry which is preliminary data.</text>
</comment>
<evidence type="ECO:0000256" key="1">
    <source>
        <dbReference type="ARBA" id="ARBA00001946"/>
    </source>
</evidence>
<dbReference type="Proteomes" id="UP001267290">
    <property type="component" value="Unassembled WGS sequence"/>
</dbReference>
<dbReference type="InterPro" id="IPR020476">
    <property type="entry name" value="Nudix_hydrolase"/>
</dbReference>
<evidence type="ECO:0000259" key="4">
    <source>
        <dbReference type="PROSITE" id="PS51462"/>
    </source>
</evidence>
<keyword evidence="6" id="KW-1185">Reference proteome</keyword>
<evidence type="ECO:0000256" key="3">
    <source>
        <dbReference type="RuleBase" id="RU003476"/>
    </source>
</evidence>
<proteinExistence type="inferred from homology"/>
<dbReference type="CDD" id="cd02883">
    <property type="entry name" value="NUDIX_Hydrolase"/>
    <property type="match status" value="1"/>
</dbReference>
<comment type="cofactor">
    <cofactor evidence="1">
        <name>Mg(2+)</name>
        <dbReference type="ChEBI" id="CHEBI:18420"/>
    </cofactor>
</comment>
<protein>
    <submittedName>
        <fullName evidence="5">Aminoglycoside 6'-N-acetyltransferase</fullName>
        <ecNumber evidence="5">2.3.1.82</ecNumber>
    </submittedName>
</protein>
<keyword evidence="2 3" id="KW-0378">Hydrolase</keyword>
<evidence type="ECO:0000256" key="2">
    <source>
        <dbReference type="ARBA" id="ARBA00022801"/>
    </source>
</evidence>
<dbReference type="SUPFAM" id="SSF55811">
    <property type="entry name" value="Nudix"/>
    <property type="match status" value="1"/>
</dbReference>
<reference evidence="5 6" key="1">
    <citation type="submission" date="2023-07" db="EMBL/GenBank/DDBJ databases">
        <title>Sorghum-associated microbial communities from plants grown in Nebraska, USA.</title>
        <authorList>
            <person name="Schachtman D."/>
        </authorList>
    </citation>
    <scope>NUCLEOTIDE SEQUENCE [LARGE SCALE GENOMIC DNA]</scope>
    <source>
        <strain evidence="5 6">CC258</strain>
    </source>
</reference>